<accession>A0A2N5U435</accession>
<feature type="compositionally biased region" description="Polar residues" evidence="1">
    <location>
        <begin position="96"/>
        <end position="115"/>
    </location>
</feature>
<feature type="compositionally biased region" description="Basic and acidic residues" evidence="1">
    <location>
        <begin position="50"/>
        <end position="73"/>
    </location>
</feature>
<feature type="region of interest" description="Disordered" evidence="1">
    <location>
        <begin position="47"/>
        <end position="132"/>
    </location>
</feature>
<keyword evidence="3" id="KW-1185">Reference proteome</keyword>
<comment type="caution">
    <text evidence="2">The sequence shown here is derived from an EMBL/GenBank/DDBJ whole genome shotgun (WGS) entry which is preliminary data.</text>
</comment>
<proteinExistence type="predicted"/>
<sequence length="132" mass="14748">MGLWACVVLASDESARLVAPTDVIVPPALQPRPGIASMDCSVIQEALGSQKDRVRNDRVTQRCDENEENDSRRMMTGRSHGAKRSHEENPTPLANRITSRTPIFNSSLATRIEQGSNEKHRINSSIVDKRRR</sequence>
<dbReference type="EMBL" id="PGCJ01000322">
    <property type="protein sequence ID" value="PLW32448.1"/>
    <property type="molecule type" value="Genomic_DNA"/>
</dbReference>
<reference evidence="2 3" key="1">
    <citation type="submission" date="2017-11" db="EMBL/GenBank/DDBJ databases">
        <title>De novo assembly and phasing of dikaryotic genomes from two isolates of Puccinia coronata f. sp. avenae, the causal agent of oat crown rust.</title>
        <authorList>
            <person name="Miller M.E."/>
            <person name="Zhang Y."/>
            <person name="Omidvar V."/>
            <person name="Sperschneider J."/>
            <person name="Schwessinger B."/>
            <person name="Raley C."/>
            <person name="Palmer J.M."/>
            <person name="Garnica D."/>
            <person name="Upadhyaya N."/>
            <person name="Rathjen J."/>
            <person name="Taylor J.M."/>
            <person name="Park R.F."/>
            <person name="Dodds P.N."/>
            <person name="Hirsch C.D."/>
            <person name="Kianian S.F."/>
            <person name="Figueroa M."/>
        </authorList>
    </citation>
    <scope>NUCLEOTIDE SEQUENCE [LARGE SCALE GENOMIC DNA]</scope>
    <source>
        <strain evidence="2">12NC29</strain>
    </source>
</reference>
<dbReference type="Proteomes" id="UP000235388">
    <property type="component" value="Unassembled WGS sequence"/>
</dbReference>
<gene>
    <name evidence="2" type="ORF">PCANC_22783</name>
</gene>
<evidence type="ECO:0000256" key="1">
    <source>
        <dbReference type="SAM" id="MobiDB-lite"/>
    </source>
</evidence>
<dbReference type="AlphaFoldDB" id="A0A2N5U435"/>
<name>A0A2N5U435_9BASI</name>
<evidence type="ECO:0000313" key="2">
    <source>
        <dbReference type="EMBL" id="PLW32448.1"/>
    </source>
</evidence>
<protein>
    <submittedName>
        <fullName evidence="2">Uncharacterized protein</fullName>
    </submittedName>
</protein>
<evidence type="ECO:0000313" key="3">
    <source>
        <dbReference type="Proteomes" id="UP000235388"/>
    </source>
</evidence>
<organism evidence="2 3">
    <name type="scientific">Puccinia coronata f. sp. avenae</name>
    <dbReference type="NCBI Taxonomy" id="200324"/>
    <lineage>
        <taxon>Eukaryota</taxon>
        <taxon>Fungi</taxon>
        <taxon>Dikarya</taxon>
        <taxon>Basidiomycota</taxon>
        <taxon>Pucciniomycotina</taxon>
        <taxon>Pucciniomycetes</taxon>
        <taxon>Pucciniales</taxon>
        <taxon>Pucciniaceae</taxon>
        <taxon>Puccinia</taxon>
    </lineage>
</organism>